<reference evidence="6" key="1">
    <citation type="submission" date="2020-06" db="EMBL/GenBank/DDBJ databases">
        <authorList>
            <consortium name="Wellcome Sanger Institute Data Sharing"/>
        </authorList>
    </citation>
    <scope>NUCLEOTIDE SEQUENCE [LARGE SCALE GENOMIC DNA]</scope>
</reference>
<evidence type="ECO:0000256" key="4">
    <source>
        <dbReference type="ARBA" id="ARBA00023136"/>
    </source>
</evidence>
<dbReference type="OrthoDB" id="8777022at2759"/>
<dbReference type="GeneID" id="114460099"/>
<evidence type="ECO:0000256" key="2">
    <source>
        <dbReference type="ARBA" id="ARBA00022692"/>
    </source>
</evidence>
<gene>
    <name evidence="6" type="primary">LOC114460099</name>
</gene>
<keyword evidence="2 5" id="KW-0812">Transmembrane</keyword>
<dbReference type="Ensembl" id="ENSGWIT00000023633.1">
    <property type="protein sequence ID" value="ENSGWIP00000021544.1"/>
    <property type="gene ID" value="ENSGWIG00000011615.1"/>
</dbReference>
<evidence type="ECO:0000313" key="6">
    <source>
        <dbReference type="Ensembl" id="ENSGWIP00000021544.1"/>
    </source>
</evidence>
<dbReference type="Proteomes" id="UP000694680">
    <property type="component" value="Chromosome 3"/>
</dbReference>
<evidence type="ECO:0000313" key="7">
    <source>
        <dbReference type="Proteomes" id="UP000694680"/>
    </source>
</evidence>
<protein>
    <submittedName>
        <fullName evidence="6">Uncharacterized LOC114460099</fullName>
    </submittedName>
</protein>
<sequence>MSVELCSVSGSGLNQDGVQATTRGGSKPLHRFLRGQPKIIGITMLVLGTSFFVTTVAAMMDFYSMSIWPNLPPSLFLGIQFIACGILYILTEHNPTKKTVTMSLALSITSLLGVVWTIIRILPQIAHYHVYRHYETYDEDNGTIQIDSQEYPLDNMIAAFEAVELFYTMVGAVIVIVMSCLAGAALRSTKTQAVIVTTAALTETPAGN</sequence>
<proteinExistence type="predicted"/>
<reference evidence="6" key="2">
    <citation type="submission" date="2025-08" db="UniProtKB">
        <authorList>
            <consortium name="Ensembl"/>
        </authorList>
    </citation>
    <scope>IDENTIFICATION</scope>
</reference>
<feature type="transmembrane region" description="Helical" evidence="5">
    <location>
        <begin position="102"/>
        <end position="122"/>
    </location>
</feature>
<feature type="transmembrane region" description="Helical" evidence="5">
    <location>
        <begin position="39"/>
        <end position="59"/>
    </location>
</feature>
<reference evidence="6" key="3">
    <citation type="submission" date="2025-09" db="UniProtKB">
        <authorList>
            <consortium name="Ensembl"/>
        </authorList>
    </citation>
    <scope>IDENTIFICATION</scope>
</reference>
<keyword evidence="3 5" id="KW-1133">Transmembrane helix</keyword>
<evidence type="ECO:0000256" key="1">
    <source>
        <dbReference type="ARBA" id="ARBA00004141"/>
    </source>
</evidence>
<evidence type="ECO:0000256" key="3">
    <source>
        <dbReference type="ARBA" id="ARBA00022989"/>
    </source>
</evidence>
<feature type="transmembrane region" description="Helical" evidence="5">
    <location>
        <begin position="165"/>
        <end position="186"/>
    </location>
</feature>
<dbReference type="Pfam" id="PF04103">
    <property type="entry name" value="CD20"/>
    <property type="match status" value="1"/>
</dbReference>
<keyword evidence="4 5" id="KW-0472">Membrane</keyword>
<keyword evidence="7" id="KW-1185">Reference proteome</keyword>
<comment type="subcellular location">
    <subcellularLocation>
        <location evidence="1">Membrane</location>
        <topology evidence="1">Multi-pass membrane protein</topology>
    </subcellularLocation>
</comment>
<name>A0A8C5EI41_GOUWI</name>
<dbReference type="RefSeq" id="XP_028297936.1">
    <property type="nucleotide sequence ID" value="XM_028442135.1"/>
</dbReference>
<accession>A0A8C5EI41</accession>
<dbReference type="AlphaFoldDB" id="A0A8C5EI41"/>
<feature type="transmembrane region" description="Helical" evidence="5">
    <location>
        <begin position="71"/>
        <end position="90"/>
    </location>
</feature>
<dbReference type="GO" id="GO:0016020">
    <property type="term" value="C:membrane"/>
    <property type="evidence" value="ECO:0007669"/>
    <property type="project" value="UniProtKB-SubCell"/>
</dbReference>
<dbReference type="InterPro" id="IPR007237">
    <property type="entry name" value="CD20-like"/>
</dbReference>
<organism evidence="6 7">
    <name type="scientific">Gouania willdenowi</name>
    <name type="common">Blunt-snouted clingfish</name>
    <name type="synonym">Lepadogaster willdenowi</name>
    <dbReference type="NCBI Taxonomy" id="441366"/>
    <lineage>
        <taxon>Eukaryota</taxon>
        <taxon>Metazoa</taxon>
        <taxon>Chordata</taxon>
        <taxon>Craniata</taxon>
        <taxon>Vertebrata</taxon>
        <taxon>Euteleostomi</taxon>
        <taxon>Actinopterygii</taxon>
        <taxon>Neopterygii</taxon>
        <taxon>Teleostei</taxon>
        <taxon>Neoteleostei</taxon>
        <taxon>Acanthomorphata</taxon>
        <taxon>Ovalentaria</taxon>
        <taxon>Blenniimorphae</taxon>
        <taxon>Blenniiformes</taxon>
        <taxon>Gobiesocoidei</taxon>
        <taxon>Gobiesocidae</taxon>
        <taxon>Gobiesocinae</taxon>
        <taxon>Gouania</taxon>
    </lineage>
</organism>
<evidence type="ECO:0000256" key="5">
    <source>
        <dbReference type="SAM" id="Phobius"/>
    </source>
</evidence>